<evidence type="ECO:0000313" key="3">
    <source>
        <dbReference type="Proteomes" id="UP000186026"/>
    </source>
</evidence>
<name>A0A1N7Q5G3_9BACT</name>
<sequence length="78" mass="9008">MVAMIKIIGFLIAGKFLVQEAGEKLSRYFLYFMAIIAMFHFGSILIPSIVDYNFIVILSVPWFFYFDSATFMKVPPIK</sequence>
<keyword evidence="1" id="KW-0812">Transmembrane</keyword>
<accession>A0A1N7Q5G3</accession>
<keyword evidence="3" id="KW-1185">Reference proteome</keyword>
<protein>
    <submittedName>
        <fullName evidence="2">Uncharacterized protein</fullName>
    </submittedName>
</protein>
<dbReference type="EMBL" id="FTOP01000033">
    <property type="protein sequence ID" value="SIT18130.1"/>
    <property type="molecule type" value="Genomic_DNA"/>
</dbReference>
<dbReference type="AlphaFoldDB" id="A0A1N7Q5G3"/>
<keyword evidence="1" id="KW-0472">Membrane</keyword>
<proteinExistence type="predicted"/>
<organism evidence="2 3">
    <name type="scientific">Belliella pelovolcani</name>
    <dbReference type="NCBI Taxonomy" id="529505"/>
    <lineage>
        <taxon>Bacteria</taxon>
        <taxon>Pseudomonadati</taxon>
        <taxon>Bacteroidota</taxon>
        <taxon>Cytophagia</taxon>
        <taxon>Cytophagales</taxon>
        <taxon>Cyclobacteriaceae</taxon>
        <taxon>Belliella</taxon>
    </lineage>
</organism>
<evidence type="ECO:0000256" key="1">
    <source>
        <dbReference type="SAM" id="Phobius"/>
    </source>
</evidence>
<gene>
    <name evidence="2" type="ORF">SAMN05421761_1333</name>
</gene>
<feature type="transmembrane region" description="Helical" evidence="1">
    <location>
        <begin position="28"/>
        <end position="46"/>
    </location>
</feature>
<keyword evidence="1" id="KW-1133">Transmembrane helix</keyword>
<reference evidence="3" key="1">
    <citation type="submission" date="2017-01" db="EMBL/GenBank/DDBJ databases">
        <authorList>
            <person name="Varghese N."/>
            <person name="Submissions S."/>
        </authorList>
    </citation>
    <scope>NUCLEOTIDE SEQUENCE [LARGE SCALE GENOMIC DNA]</scope>
    <source>
        <strain evidence="3">DSM 46698</strain>
    </source>
</reference>
<dbReference type="Proteomes" id="UP000186026">
    <property type="component" value="Unassembled WGS sequence"/>
</dbReference>
<feature type="transmembrane region" description="Helical" evidence="1">
    <location>
        <begin position="52"/>
        <end position="72"/>
    </location>
</feature>
<evidence type="ECO:0000313" key="2">
    <source>
        <dbReference type="EMBL" id="SIT18130.1"/>
    </source>
</evidence>